<dbReference type="HAMAP" id="MF_02036">
    <property type="entry name" value="EgtC"/>
    <property type="match status" value="1"/>
</dbReference>
<keyword evidence="1 2" id="KW-0315">Glutamine amidotransferase</keyword>
<feature type="region of interest" description="Disordered" evidence="3">
    <location>
        <begin position="235"/>
        <end position="277"/>
    </location>
</feature>
<evidence type="ECO:0000256" key="2">
    <source>
        <dbReference type="HAMAP-Rule" id="MF_02036"/>
    </source>
</evidence>
<dbReference type="CDD" id="cd01908">
    <property type="entry name" value="YafJ"/>
    <property type="match status" value="1"/>
</dbReference>
<gene>
    <name evidence="2" type="primary">egtC</name>
    <name evidence="5" type="ordered locus">KSE_64550</name>
</gene>
<dbReference type="InterPro" id="IPR026869">
    <property type="entry name" value="EgtC-like"/>
</dbReference>
<dbReference type="GO" id="GO:0052699">
    <property type="term" value="P:ergothioneine biosynthetic process"/>
    <property type="evidence" value="ECO:0007669"/>
    <property type="project" value="UniProtKB-UniRule"/>
</dbReference>
<evidence type="ECO:0000256" key="3">
    <source>
        <dbReference type="SAM" id="MobiDB-lite"/>
    </source>
</evidence>
<dbReference type="InterPro" id="IPR017808">
    <property type="entry name" value="EgtC"/>
</dbReference>
<dbReference type="EC" id="3.5.1.118" evidence="2"/>
<evidence type="ECO:0000256" key="1">
    <source>
        <dbReference type="ARBA" id="ARBA00022962"/>
    </source>
</evidence>
<keyword evidence="6" id="KW-1185">Reference proteome</keyword>
<evidence type="ECO:0000259" key="4">
    <source>
        <dbReference type="PROSITE" id="PS51278"/>
    </source>
</evidence>
<comment type="function">
    <text evidence="2">Catalyzes the hydrolysis of the gamma-glutamyl amide bond of hercynyl-gamma-L-glutamyl-L-cysteine sulfoxide to produce hercynylcysteine sulfoxide, a step in the biosynthesis pathway of ergothioneine.</text>
</comment>
<dbReference type="Pfam" id="PF13230">
    <property type="entry name" value="GATase_4"/>
    <property type="match status" value="1"/>
</dbReference>
<reference evidence="5 6" key="1">
    <citation type="journal article" date="2010" name="DNA Res.">
        <title>Genome sequence of Kitasatospora setae NBRC 14216T: an evolutionary snapshot of the family Streptomycetaceae.</title>
        <authorList>
            <person name="Ichikawa N."/>
            <person name="Oguchi A."/>
            <person name="Ikeda H."/>
            <person name="Ishikawa J."/>
            <person name="Kitani S."/>
            <person name="Watanabe Y."/>
            <person name="Nakamura S."/>
            <person name="Katano Y."/>
            <person name="Kishi E."/>
            <person name="Sasagawa M."/>
            <person name="Ankai A."/>
            <person name="Fukui S."/>
            <person name="Hashimoto Y."/>
            <person name="Kamata S."/>
            <person name="Otoguro M."/>
            <person name="Tanikawa S."/>
            <person name="Nihira T."/>
            <person name="Horinouchi S."/>
            <person name="Ohnishi Y."/>
            <person name="Hayakawa M."/>
            <person name="Kuzuyama T."/>
            <person name="Arisawa A."/>
            <person name="Nomoto F."/>
            <person name="Miura H."/>
            <person name="Takahashi Y."/>
            <person name="Fujita N."/>
        </authorList>
    </citation>
    <scope>NUCLEOTIDE SEQUENCE [LARGE SCALE GENOMIC DNA]</scope>
    <source>
        <strain evidence="6">ATCC 33774 / DSM 43861 / JCM 3304 / KCC A-0304 / NBRC 14216 / KM-6054</strain>
    </source>
</reference>
<dbReference type="PANTHER" id="PTHR43187:SF2">
    <property type="entry name" value="GAMMA-GLUTAMYL-HERCYNYLCYSTEINE SULFOXIDE HYDROLASE"/>
    <property type="match status" value="1"/>
</dbReference>
<dbReference type="eggNOG" id="COG0121">
    <property type="taxonomic scope" value="Bacteria"/>
</dbReference>
<accession>E4N230</accession>
<dbReference type="InterPro" id="IPR017932">
    <property type="entry name" value="GATase_2_dom"/>
</dbReference>
<dbReference type="KEGG" id="ksk:KSE_64550"/>
<feature type="domain" description="Glutamine amidotransferase type-2" evidence="4">
    <location>
        <begin position="2"/>
        <end position="277"/>
    </location>
</feature>
<dbReference type="AlphaFoldDB" id="E4N230"/>
<dbReference type="InterPro" id="IPR032889">
    <property type="entry name" value="EgtC_Actinobacteria"/>
</dbReference>
<comment type="pathway">
    <text evidence="2">Amino-acid biosynthesis; ergothioneine biosynthesis.</text>
</comment>
<dbReference type="PROSITE" id="PS51278">
    <property type="entry name" value="GATASE_TYPE_2"/>
    <property type="match status" value="1"/>
</dbReference>
<protein>
    <recommendedName>
        <fullName evidence="2">Gamma-glutamyl-hercynylcysteine sulfoxide hydrolase</fullName>
        <ecNumber evidence="2">3.5.1.118</ecNumber>
    </recommendedName>
    <alternativeName>
        <fullName evidence="2">Gamma-glutamyl hercynylcysteine S-oxide hydrolase</fullName>
    </alternativeName>
</protein>
<keyword evidence="2" id="KW-0378">Hydrolase</keyword>
<dbReference type="RefSeq" id="WP_014139510.1">
    <property type="nucleotide sequence ID" value="NC_016109.1"/>
</dbReference>
<evidence type="ECO:0000313" key="5">
    <source>
        <dbReference type="EMBL" id="BAJ32214.1"/>
    </source>
</evidence>
<dbReference type="HOGENOM" id="CLU_042555_3_0_11"/>
<sequence>MCRHFAYLGRPVPIRSVLLDPPHGLLRQSWAPRLQRYGTVNADGYGVGWYAAGDERPARYRREGPIWADTDLADLARVVSSHAVLGAVRSATAGCAAGAQAAAPFAAGRWLFSHNGALPGWPGAFAPLAELLPAAELLELEARTDSALLWALALNRLRAGAQLGEALAEVCLLAAEVADARINLLATDGTSVAATAWGDTLFQHRDADGSVLVASEPFDDGPGWSEVPDRTLLVADETGSSLTPLTPLAPTPPAPPTQTALTTPAPVGPRTREDAPR</sequence>
<dbReference type="InterPro" id="IPR052373">
    <property type="entry name" value="Gamma-glu_amide_hydrolase"/>
</dbReference>
<dbReference type="PANTHER" id="PTHR43187">
    <property type="entry name" value="GLUTAMINE AMIDOTRANSFERASE DUG3-RELATED"/>
    <property type="match status" value="1"/>
</dbReference>
<dbReference type="UniPathway" id="UPA01014"/>
<dbReference type="NCBIfam" id="TIGR03442">
    <property type="entry name" value="ergothioneine biosynthesis protein EgtC"/>
    <property type="match status" value="1"/>
</dbReference>
<organism evidence="5 6">
    <name type="scientific">Kitasatospora setae (strain ATCC 33774 / DSM 43861 / JCM 3304 / KCC A-0304 / NBRC 14216 / KM-6054)</name>
    <name type="common">Streptomyces setae</name>
    <dbReference type="NCBI Taxonomy" id="452652"/>
    <lineage>
        <taxon>Bacteria</taxon>
        <taxon>Bacillati</taxon>
        <taxon>Actinomycetota</taxon>
        <taxon>Actinomycetes</taxon>
        <taxon>Kitasatosporales</taxon>
        <taxon>Streptomycetaceae</taxon>
        <taxon>Kitasatospora</taxon>
    </lineage>
</organism>
<dbReference type="Gene3D" id="3.60.20.10">
    <property type="entry name" value="Glutamine Phosphoribosylpyrophosphate, subunit 1, domain 1"/>
    <property type="match status" value="1"/>
</dbReference>
<feature type="compositionally biased region" description="Pro residues" evidence="3">
    <location>
        <begin position="247"/>
        <end position="256"/>
    </location>
</feature>
<comment type="catalytic activity">
    <reaction evidence="2">
        <text>gamma-L-glutamyl-hercynylcysteine S-oxide + H2O = S-(hercyn-2-yl)-L-cysteine S-oxide + L-glutamate</text>
        <dbReference type="Rhea" id="RHEA:42684"/>
        <dbReference type="ChEBI" id="CHEBI:15377"/>
        <dbReference type="ChEBI" id="CHEBI:29985"/>
        <dbReference type="ChEBI" id="CHEBI:82703"/>
        <dbReference type="ChEBI" id="CHEBI:82706"/>
        <dbReference type="EC" id="3.5.1.118"/>
    </reaction>
</comment>
<dbReference type="PATRIC" id="fig|452652.3.peg.6478"/>
<dbReference type="Proteomes" id="UP000007076">
    <property type="component" value="Chromosome"/>
</dbReference>
<evidence type="ECO:0000313" key="6">
    <source>
        <dbReference type="Proteomes" id="UP000007076"/>
    </source>
</evidence>
<name>E4N230_KITSK</name>
<dbReference type="EMBL" id="AP010968">
    <property type="protein sequence ID" value="BAJ32214.1"/>
    <property type="molecule type" value="Genomic_DNA"/>
</dbReference>
<dbReference type="GO" id="GO:0016811">
    <property type="term" value="F:hydrolase activity, acting on carbon-nitrogen (but not peptide) bonds, in linear amides"/>
    <property type="evidence" value="ECO:0007669"/>
    <property type="project" value="UniProtKB-UniRule"/>
</dbReference>
<proteinExistence type="inferred from homology"/>
<dbReference type="SUPFAM" id="SSF56235">
    <property type="entry name" value="N-terminal nucleophile aminohydrolases (Ntn hydrolases)"/>
    <property type="match status" value="1"/>
</dbReference>
<dbReference type="STRING" id="452652.KSE_64550"/>
<dbReference type="InterPro" id="IPR029055">
    <property type="entry name" value="Ntn_hydrolases_N"/>
</dbReference>